<comment type="similarity">
    <text evidence="2 7">Belongs to the enoyl-CoA hydratase/isomerase family.</text>
</comment>
<dbReference type="FunFam" id="1.10.12.10:FF:000001">
    <property type="entry name" value="Probable enoyl-CoA hydratase, mitochondrial"/>
    <property type="match status" value="1"/>
</dbReference>
<accession>D7CKX9</accession>
<evidence type="ECO:0000313" key="9">
    <source>
        <dbReference type="Proteomes" id="UP000000378"/>
    </source>
</evidence>
<evidence type="ECO:0000256" key="4">
    <source>
        <dbReference type="ARBA" id="ARBA00023239"/>
    </source>
</evidence>
<reference evidence="8 9" key="2">
    <citation type="journal article" date="2010" name="Stand. Genomic Sci.">
        <title>Complete genome sequence of Syntrophothermus lipocalidus type strain (TGB-C1).</title>
        <authorList>
            <person name="Djao O.D."/>
            <person name="Zhang X."/>
            <person name="Lucas S."/>
            <person name="Lapidus A."/>
            <person name="Del Rio T.G."/>
            <person name="Nolan M."/>
            <person name="Tice H."/>
            <person name="Cheng J.F."/>
            <person name="Han C."/>
            <person name="Tapia R."/>
            <person name="Goodwin L."/>
            <person name="Pitluck S."/>
            <person name="Liolios K."/>
            <person name="Ivanova N."/>
            <person name="Mavromatis K."/>
            <person name="Mikhailova N."/>
            <person name="Ovchinnikova G."/>
            <person name="Pati A."/>
            <person name="Brambilla E."/>
            <person name="Chen A."/>
            <person name="Palaniappan K."/>
            <person name="Land M."/>
            <person name="Hauser L."/>
            <person name="Chang Y.J."/>
            <person name="Jeffries C.D."/>
            <person name="Rohde M."/>
            <person name="Sikorski J."/>
            <person name="Spring S."/>
            <person name="Goker M."/>
            <person name="Detter J.C."/>
            <person name="Woyke T."/>
            <person name="Bristow J."/>
            <person name="Eisen J.A."/>
            <person name="Markowitz V."/>
            <person name="Hugenholtz P."/>
            <person name="Kyrpides N.C."/>
            <person name="Klenk H.P."/>
        </authorList>
    </citation>
    <scope>NUCLEOTIDE SEQUENCE [LARGE SCALE GENOMIC DNA]</scope>
    <source>
        <strain evidence="9">DSM 12680 / TGB-C1</strain>
    </source>
</reference>
<dbReference type="InterPro" id="IPR018376">
    <property type="entry name" value="Enoyl-CoA_hyd/isom_CS"/>
</dbReference>
<dbReference type="Gene3D" id="1.10.12.10">
    <property type="entry name" value="Lyase 2-enoyl-coa Hydratase, Chain A, domain 2"/>
    <property type="match status" value="1"/>
</dbReference>
<dbReference type="PANTHER" id="PTHR11941">
    <property type="entry name" value="ENOYL-COA HYDRATASE-RELATED"/>
    <property type="match status" value="1"/>
</dbReference>
<sequence>MSYEAIQVTREGKVAVITLNRPPMNPLNSAVFRDLAKAADEFSTDARVKAVIITGAGGKAFAAGADVSEMATLTPVEVYSFCQGSKIAFSKLENLNKPVIAAVSGVAFGGGCELALACDFRIAADNAKFAFPETGLGIIPGGGGTQRLPRLVGATKAKELIFLGDIIDAVTAERIGLVNKVVPADALMEEAMRMANKLAEKPLVAIQMAKAAINLGGNVDLTSGLEAEIQNFVIAFASADGKEGLSAFVEKRKPNYTDK</sequence>
<dbReference type="GO" id="GO:0006635">
    <property type="term" value="P:fatty acid beta-oxidation"/>
    <property type="evidence" value="ECO:0007669"/>
    <property type="project" value="TreeGrafter"/>
</dbReference>
<dbReference type="EC" id="4.2.1.150" evidence="6"/>
<dbReference type="Gene3D" id="3.90.226.10">
    <property type="entry name" value="2-enoyl-CoA Hydratase, Chain A, domain 1"/>
    <property type="match status" value="1"/>
</dbReference>
<evidence type="ECO:0000256" key="2">
    <source>
        <dbReference type="ARBA" id="ARBA00005254"/>
    </source>
</evidence>
<keyword evidence="9" id="KW-1185">Reference proteome</keyword>
<protein>
    <recommendedName>
        <fullName evidence="6">short-chain-enoyl-CoA hydratase</fullName>
        <ecNumber evidence="6">4.2.1.150</ecNumber>
    </recommendedName>
</protein>
<name>D7CKX9_SYNLT</name>
<evidence type="ECO:0000256" key="7">
    <source>
        <dbReference type="RuleBase" id="RU003707"/>
    </source>
</evidence>
<evidence type="ECO:0000256" key="1">
    <source>
        <dbReference type="ARBA" id="ARBA00005086"/>
    </source>
</evidence>
<comment type="catalytic activity">
    <reaction evidence="5">
        <text>a short-chain (3S)-3-hydroxyacyl-CoA = a short-chain (2E)-enoyl-CoA + H2O</text>
        <dbReference type="Rhea" id="RHEA:52664"/>
        <dbReference type="ChEBI" id="CHEBI:15377"/>
        <dbReference type="ChEBI" id="CHEBI:87488"/>
        <dbReference type="ChEBI" id="CHEBI:136760"/>
        <dbReference type="EC" id="4.2.1.150"/>
    </reaction>
</comment>
<dbReference type="InterPro" id="IPR029045">
    <property type="entry name" value="ClpP/crotonase-like_dom_sf"/>
</dbReference>
<dbReference type="PANTHER" id="PTHR11941:SF54">
    <property type="entry name" value="ENOYL-COA HYDRATASE, MITOCHONDRIAL"/>
    <property type="match status" value="1"/>
</dbReference>
<dbReference type="SUPFAM" id="SSF52096">
    <property type="entry name" value="ClpP/crotonase"/>
    <property type="match status" value="1"/>
</dbReference>
<dbReference type="Pfam" id="PF00378">
    <property type="entry name" value="ECH_1"/>
    <property type="match status" value="1"/>
</dbReference>
<dbReference type="InterPro" id="IPR014748">
    <property type="entry name" value="Enoyl-CoA_hydra_C"/>
</dbReference>
<dbReference type="EMBL" id="CP002048">
    <property type="protein sequence ID" value="ADI01364.1"/>
    <property type="molecule type" value="Genomic_DNA"/>
</dbReference>
<dbReference type="HOGENOM" id="CLU_009834_7_6_9"/>
<dbReference type="STRING" id="643648.Slip_0580"/>
<evidence type="ECO:0000256" key="3">
    <source>
        <dbReference type="ARBA" id="ARBA00011881"/>
    </source>
</evidence>
<dbReference type="PROSITE" id="PS00166">
    <property type="entry name" value="ENOYL_COA_HYDRATASE"/>
    <property type="match status" value="1"/>
</dbReference>
<gene>
    <name evidence="8" type="ordered locus">Slip_0580</name>
</gene>
<evidence type="ECO:0000256" key="5">
    <source>
        <dbReference type="ARBA" id="ARBA00050624"/>
    </source>
</evidence>
<reference evidence="9" key="1">
    <citation type="journal article" date="2010" name="Stand. Genomic Sci.">
        <title>Complete genome sequence of Syntrophothermus lipocalidus type strain (TGB-C1T).</title>
        <authorList>
            <consortium name="US DOE Joint Genome Institute (JGI-PGF)"/>
            <person name="Djao O."/>
            <person name="Zhang X."/>
            <person name="Lucas S."/>
            <person name="Lapidus A."/>
            <person name="Glavina Del Rio T."/>
            <person name="Nolan M."/>
            <person name="Tice H."/>
            <person name="Cheng J."/>
            <person name="Han C."/>
            <person name="Tapia R."/>
            <person name="Goodwin L."/>
            <person name="Pitluck S."/>
            <person name="Liolios K."/>
            <person name="Ivanova N."/>
            <person name="Mavromatis K."/>
            <person name="Mikhailova N."/>
            <person name="Ovchinnikova G."/>
            <person name="Pati A."/>
            <person name="Brambilla E."/>
            <person name="Chen A."/>
            <person name="Palaniappan K."/>
            <person name="Land M."/>
            <person name="Hauser L."/>
            <person name="Chang Y."/>
            <person name="Jeffries C."/>
            <person name="Rohde M."/>
            <person name="Sikorski J."/>
            <person name="Spring S."/>
            <person name="Goker M."/>
            <person name="Detter J."/>
            <person name="Woyke T."/>
            <person name="Bristow J."/>
            <person name="Eisen J."/>
            <person name="Markowitz V."/>
            <person name="Hugenholtz P."/>
            <person name="Kyrpides N."/>
            <person name="Klenk H."/>
        </authorList>
    </citation>
    <scope>NUCLEOTIDE SEQUENCE [LARGE SCALE GENOMIC DNA]</scope>
    <source>
        <strain evidence="9">DSM 12680 / TGB-C1</strain>
    </source>
</reference>
<dbReference type="FunFam" id="3.90.226.10:FF:000009">
    <property type="entry name" value="Carnitinyl-CoA dehydratase"/>
    <property type="match status" value="1"/>
</dbReference>
<organism evidence="8 9">
    <name type="scientific">Syntrophothermus lipocalidus (strain DSM 12680 / TGB-C1)</name>
    <dbReference type="NCBI Taxonomy" id="643648"/>
    <lineage>
        <taxon>Bacteria</taxon>
        <taxon>Bacillati</taxon>
        <taxon>Bacillota</taxon>
        <taxon>Clostridia</taxon>
        <taxon>Eubacteriales</taxon>
        <taxon>Syntrophomonadaceae</taxon>
        <taxon>Syntrophothermus</taxon>
    </lineage>
</organism>
<dbReference type="InterPro" id="IPR001753">
    <property type="entry name" value="Enoyl-CoA_hydra/iso"/>
</dbReference>
<dbReference type="RefSeq" id="WP_013174766.1">
    <property type="nucleotide sequence ID" value="NC_014220.1"/>
</dbReference>
<comment type="pathway">
    <text evidence="1">Lipid metabolism; butanoate metabolism.</text>
</comment>
<dbReference type="eggNOG" id="COG1024">
    <property type="taxonomic scope" value="Bacteria"/>
</dbReference>
<keyword evidence="4 8" id="KW-0456">Lyase</keyword>
<dbReference type="CDD" id="cd06558">
    <property type="entry name" value="crotonase-like"/>
    <property type="match status" value="1"/>
</dbReference>
<dbReference type="AlphaFoldDB" id="D7CKX9"/>
<dbReference type="Proteomes" id="UP000000378">
    <property type="component" value="Chromosome"/>
</dbReference>
<proteinExistence type="inferred from homology"/>
<evidence type="ECO:0000256" key="6">
    <source>
        <dbReference type="ARBA" id="ARBA00067035"/>
    </source>
</evidence>
<evidence type="ECO:0000313" key="8">
    <source>
        <dbReference type="EMBL" id="ADI01364.1"/>
    </source>
</evidence>
<dbReference type="OrthoDB" id="9775794at2"/>
<dbReference type="GO" id="GO:0018812">
    <property type="term" value="F:3-hydroxyacyl-CoA dehydratase activity"/>
    <property type="evidence" value="ECO:0007669"/>
    <property type="project" value="UniProtKB-EC"/>
</dbReference>
<dbReference type="KEGG" id="slp:Slip_0580"/>
<comment type="subunit">
    <text evidence="3">Homotetramer.</text>
</comment>